<keyword evidence="4" id="KW-1185">Reference proteome</keyword>
<feature type="compositionally biased region" description="Polar residues" evidence="2">
    <location>
        <begin position="57"/>
        <end position="77"/>
    </location>
</feature>
<feature type="compositionally biased region" description="Low complexity" evidence="2">
    <location>
        <begin position="176"/>
        <end position="186"/>
    </location>
</feature>
<evidence type="ECO:0000256" key="1">
    <source>
        <dbReference type="SAM" id="Coils"/>
    </source>
</evidence>
<dbReference type="GeneID" id="136800291"/>
<organism evidence="3 4">
    <name type="scientific">Clytia hemisphaerica</name>
    <dbReference type="NCBI Taxonomy" id="252671"/>
    <lineage>
        <taxon>Eukaryota</taxon>
        <taxon>Metazoa</taxon>
        <taxon>Cnidaria</taxon>
        <taxon>Hydrozoa</taxon>
        <taxon>Hydroidolina</taxon>
        <taxon>Leptothecata</taxon>
        <taxon>Obeliida</taxon>
        <taxon>Clytiidae</taxon>
        <taxon>Clytia</taxon>
    </lineage>
</organism>
<feature type="compositionally biased region" description="Polar residues" evidence="2">
    <location>
        <begin position="12"/>
        <end position="45"/>
    </location>
</feature>
<proteinExistence type="predicted"/>
<dbReference type="EnsemblMetazoa" id="CLYHEMT000735.4">
    <property type="protein sequence ID" value="CLYHEMP000735.4"/>
    <property type="gene ID" value="CLYHEMG000735"/>
</dbReference>
<accession>A0A7M5UGD4</accession>
<feature type="coiled-coil region" evidence="1">
    <location>
        <begin position="330"/>
        <end position="378"/>
    </location>
</feature>
<dbReference type="Proteomes" id="UP000594262">
    <property type="component" value="Unplaced"/>
</dbReference>
<reference evidence="3" key="1">
    <citation type="submission" date="2021-01" db="UniProtKB">
        <authorList>
            <consortium name="EnsemblMetazoa"/>
        </authorList>
    </citation>
    <scope>IDENTIFICATION</scope>
</reference>
<dbReference type="AlphaFoldDB" id="A0A7M5UGD4"/>
<sequence>MASDHNLIDFSDVTNNTDKQGEKIQQSTMGATPTPTTSNSSVAPKTISDNVNISINLNSGSVNPVKTSTTGTTNKPNKSLFEITRVESNHDENNVGGEDSEMDDSVSSSTSILDQISKDIENERKELAAPQKTKVTDKDDNNTNVVVTLSNTNPANSSNTQPGNNNTSVPNLQHQTSVVTTTSSTSATQPAEPQSRFRIVKIAKPKPYEKGTWMVNDFNETQKQEKQETSTDTAPSSPAVKRNRNPLSDSGGGVTSPTEPIKTKSSEFLAQNFSNVQSRGSSYNTNGDRRSSVESTTVSESGSGTPIVTPMVNALELALEQIQNIRDSMVTSVSDEVKKLKEIIDKVQADNTRLKEENDSLKKKLSAAEDRIALLEKG</sequence>
<evidence type="ECO:0000256" key="2">
    <source>
        <dbReference type="SAM" id="MobiDB-lite"/>
    </source>
</evidence>
<protein>
    <submittedName>
        <fullName evidence="3">Uncharacterized protein</fullName>
    </submittedName>
</protein>
<feature type="region of interest" description="Disordered" evidence="2">
    <location>
        <begin position="57"/>
        <end position="112"/>
    </location>
</feature>
<feature type="region of interest" description="Disordered" evidence="2">
    <location>
        <begin position="125"/>
        <end position="203"/>
    </location>
</feature>
<keyword evidence="1" id="KW-0175">Coiled coil</keyword>
<feature type="compositionally biased region" description="Polar residues" evidence="2">
    <location>
        <begin position="149"/>
        <end position="175"/>
    </location>
</feature>
<evidence type="ECO:0000313" key="4">
    <source>
        <dbReference type="Proteomes" id="UP000594262"/>
    </source>
</evidence>
<dbReference type="RefSeq" id="XP_066913020.1">
    <property type="nucleotide sequence ID" value="XM_067056919.1"/>
</dbReference>
<feature type="region of interest" description="Disordered" evidence="2">
    <location>
        <begin position="221"/>
        <end position="305"/>
    </location>
</feature>
<feature type="region of interest" description="Disordered" evidence="2">
    <location>
        <begin position="1"/>
        <end position="45"/>
    </location>
</feature>
<name>A0A7M5UGD4_9CNID</name>
<feature type="compositionally biased region" description="Polar residues" evidence="2">
    <location>
        <begin position="266"/>
        <end position="286"/>
    </location>
</feature>
<feature type="compositionally biased region" description="Low complexity" evidence="2">
    <location>
        <begin position="293"/>
        <end position="304"/>
    </location>
</feature>
<feature type="compositionally biased region" description="Basic and acidic residues" evidence="2">
    <location>
        <begin position="84"/>
        <end position="93"/>
    </location>
</feature>
<evidence type="ECO:0000313" key="3">
    <source>
        <dbReference type="EnsemblMetazoa" id="CLYHEMP000735.4"/>
    </source>
</evidence>
<dbReference type="OrthoDB" id="443634at2759"/>